<name>A0A0F4G6B8_9PEZI</name>
<dbReference type="Proteomes" id="UP000033647">
    <property type="component" value="Unassembled WGS sequence"/>
</dbReference>
<evidence type="ECO:0000259" key="2">
    <source>
        <dbReference type="Pfam" id="PF23771"/>
    </source>
</evidence>
<dbReference type="AlphaFoldDB" id="A0A0F4G6B8"/>
<evidence type="ECO:0000313" key="4">
    <source>
        <dbReference type="Proteomes" id="UP000033647"/>
    </source>
</evidence>
<dbReference type="OrthoDB" id="3067443at2759"/>
<proteinExistence type="predicted"/>
<comment type="caution">
    <text evidence="3">The sequence shown here is derived from an EMBL/GenBank/DDBJ whole genome shotgun (WGS) entry which is preliminary data.</text>
</comment>
<evidence type="ECO:0000256" key="1">
    <source>
        <dbReference type="SAM" id="MobiDB-lite"/>
    </source>
</evidence>
<evidence type="ECO:0000313" key="3">
    <source>
        <dbReference type="EMBL" id="KJX92893.1"/>
    </source>
</evidence>
<organism evidence="3 4">
    <name type="scientific">Zymoseptoria brevis</name>
    <dbReference type="NCBI Taxonomy" id="1047168"/>
    <lineage>
        <taxon>Eukaryota</taxon>
        <taxon>Fungi</taxon>
        <taxon>Dikarya</taxon>
        <taxon>Ascomycota</taxon>
        <taxon>Pezizomycotina</taxon>
        <taxon>Dothideomycetes</taxon>
        <taxon>Dothideomycetidae</taxon>
        <taxon>Mycosphaerellales</taxon>
        <taxon>Mycosphaerellaceae</taxon>
        <taxon>Zymoseptoria</taxon>
    </lineage>
</organism>
<reference evidence="3 4" key="1">
    <citation type="submission" date="2015-03" db="EMBL/GenBank/DDBJ databases">
        <title>RNA-seq based gene annotation and comparative genomics of four Zymoseptoria species reveal species-specific pathogenicity related genes and transposable element activity.</title>
        <authorList>
            <person name="Grandaubert J."/>
            <person name="Bhattacharyya A."/>
            <person name="Stukenbrock E.H."/>
        </authorList>
    </citation>
    <scope>NUCLEOTIDE SEQUENCE [LARGE SCALE GENOMIC DNA]</scope>
    <source>
        <strain evidence="3 4">Zb18110</strain>
    </source>
</reference>
<dbReference type="EMBL" id="LAFY01005195">
    <property type="protein sequence ID" value="KJX92893.1"/>
    <property type="molecule type" value="Genomic_DNA"/>
</dbReference>
<keyword evidence="4" id="KW-1185">Reference proteome</keyword>
<feature type="region of interest" description="Disordered" evidence="1">
    <location>
        <begin position="1"/>
        <end position="20"/>
    </location>
</feature>
<gene>
    <name evidence="3" type="ORF">TI39_contig5236g00001</name>
</gene>
<sequence>MHEAGHADIDDDQEGKWPMAGALVTTPPTEIKVGDAEVGVGAQPLYIAMVEGPVVNTNTLGPPDVHVSAVSSVGQAGTLYHSTVVITRTDGDPALSVHSGRWTPRLARVIETHFNTEFSIEKVRVPPDEVSETKLVKVTFYGTADDALASTEAFTRLYNQISRMAMDYPRGDSRISYLLGVCDGLQGLADREKEEAGQNAE</sequence>
<dbReference type="Pfam" id="PF23771">
    <property type="entry name" value="DUF7168"/>
    <property type="match status" value="1"/>
</dbReference>
<protein>
    <recommendedName>
        <fullName evidence="2">DUF7168 domain-containing protein</fullName>
    </recommendedName>
</protein>
<dbReference type="InterPro" id="IPR055592">
    <property type="entry name" value="DUF7168"/>
</dbReference>
<feature type="domain" description="DUF7168" evidence="2">
    <location>
        <begin position="99"/>
        <end position="195"/>
    </location>
</feature>
<accession>A0A0F4G6B8</accession>